<dbReference type="OrthoDB" id="9985624at2"/>
<evidence type="ECO:0000313" key="2">
    <source>
        <dbReference type="EMBL" id="TWT47990.1"/>
    </source>
</evidence>
<evidence type="ECO:0000313" key="3">
    <source>
        <dbReference type="Proteomes" id="UP000317243"/>
    </source>
</evidence>
<dbReference type="Proteomes" id="UP000317243">
    <property type="component" value="Unassembled WGS sequence"/>
</dbReference>
<keyword evidence="3" id="KW-1185">Reference proteome</keyword>
<evidence type="ECO:0000256" key="1">
    <source>
        <dbReference type="SAM" id="Phobius"/>
    </source>
</evidence>
<name>A0A5C5WBD2_9PLAN</name>
<dbReference type="AlphaFoldDB" id="A0A5C5WBD2"/>
<feature type="transmembrane region" description="Helical" evidence="1">
    <location>
        <begin position="81"/>
        <end position="103"/>
    </location>
</feature>
<feature type="transmembrane region" description="Helical" evidence="1">
    <location>
        <begin position="57"/>
        <end position="75"/>
    </location>
</feature>
<sequence>MRSCQSCAAPIPTSAQTCPSCGAVQADLIGLNSVAGPPVTQDVAHENEKRDQQVARFGLMVLLGGAGLCAFISGMSFSSVLLGGSVFFVALIVIFIALQIIGIDVGA</sequence>
<gene>
    <name evidence="2" type="ORF">KOR42_40740</name>
</gene>
<reference evidence="2 3" key="1">
    <citation type="submission" date="2019-02" db="EMBL/GenBank/DDBJ databases">
        <title>Deep-cultivation of Planctomycetes and their phenomic and genomic characterization uncovers novel biology.</title>
        <authorList>
            <person name="Wiegand S."/>
            <person name="Jogler M."/>
            <person name="Boedeker C."/>
            <person name="Pinto D."/>
            <person name="Vollmers J."/>
            <person name="Rivas-Marin E."/>
            <person name="Kohn T."/>
            <person name="Peeters S.H."/>
            <person name="Heuer A."/>
            <person name="Rast P."/>
            <person name="Oberbeckmann S."/>
            <person name="Bunk B."/>
            <person name="Jeske O."/>
            <person name="Meyerdierks A."/>
            <person name="Storesund J.E."/>
            <person name="Kallscheuer N."/>
            <person name="Luecker S."/>
            <person name="Lage O.M."/>
            <person name="Pohl T."/>
            <person name="Merkel B.J."/>
            <person name="Hornburger P."/>
            <person name="Mueller R.-W."/>
            <person name="Bruemmer F."/>
            <person name="Labrenz M."/>
            <person name="Spormann A.M."/>
            <person name="Op Den Camp H."/>
            <person name="Overmann J."/>
            <person name="Amann R."/>
            <person name="Jetten M.S.M."/>
            <person name="Mascher T."/>
            <person name="Medema M.H."/>
            <person name="Devos D.P."/>
            <person name="Kaster A.-K."/>
            <person name="Ovreas L."/>
            <person name="Rohde M."/>
            <person name="Galperin M.Y."/>
            <person name="Jogler C."/>
        </authorList>
    </citation>
    <scope>NUCLEOTIDE SEQUENCE [LARGE SCALE GENOMIC DNA]</scope>
    <source>
        <strain evidence="2 3">KOR42</strain>
    </source>
</reference>
<evidence type="ECO:0008006" key="4">
    <source>
        <dbReference type="Google" id="ProtNLM"/>
    </source>
</evidence>
<accession>A0A5C5WBD2</accession>
<dbReference type="EMBL" id="SIHI01000021">
    <property type="protein sequence ID" value="TWT47990.1"/>
    <property type="molecule type" value="Genomic_DNA"/>
</dbReference>
<comment type="caution">
    <text evidence="2">The sequence shown here is derived from an EMBL/GenBank/DDBJ whole genome shotgun (WGS) entry which is preliminary data.</text>
</comment>
<protein>
    <recommendedName>
        <fullName evidence="4">Zinc-ribbon domain-containing protein</fullName>
    </recommendedName>
</protein>
<dbReference type="RefSeq" id="WP_146511474.1">
    <property type="nucleotide sequence ID" value="NZ_SIHI01000021.1"/>
</dbReference>
<organism evidence="2 3">
    <name type="scientific">Thalassoglobus neptunius</name>
    <dbReference type="NCBI Taxonomy" id="1938619"/>
    <lineage>
        <taxon>Bacteria</taxon>
        <taxon>Pseudomonadati</taxon>
        <taxon>Planctomycetota</taxon>
        <taxon>Planctomycetia</taxon>
        <taxon>Planctomycetales</taxon>
        <taxon>Planctomycetaceae</taxon>
        <taxon>Thalassoglobus</taxon>
    </lineage>
</organism>
<keyword evidence="1" id="KW-0812">Transmembrane</keyword>
<keyword evidence="1" id="KW-1133">Transmembrane helix</keyword>
<proteinExistence type="predicted"/>
<keyword evidence="1" id="KW-0472">Membrane</keyword>